<keyword evidence="6" id="KW-1185">Reference proteome</keyword>
<evidence type="ECO:0000313" key="5">
    <source>
        <dbReference type="EMBL" id="ORZ28495.1"/>
    </source>
</evidence>
<evidence type="ECO:0000256" key="1">
    <source>
        <dbReference type="ARBA" id="ARBA00022468"/>
    </source>
</evidence>
<name>A0A1Y2H1T5_9FUNG</name>
<feature type="coiled-coil region" evidence="4">
    <location>
        <begin position="133"/>
        <end position="167"/>
    </location>
</feature>
<dbReference type="GO" id="GO:0031267">
    <property type="term" value="F:small GTPase binding"/>
    <property type="evidence" value="ECO:0007669"/>
    <property type="project" value="TreeGrafter"/>
</dbReference>
<dbReference type="RefSeq" id="XP_021886180.1">
    <property type="nucleotide sequence ID" value="XM_022026275.1"/>
</dbReference>
<dbReference type="GO" id="GO:0005634">
    <property type="term" value="C:nucleus"/>
    <property type="evidence" value="ECO:0007669"/>
    <property type="project" value="TreeGrafter"/>
</dbReference>
<dbReference type="InterPro" id="IPR032675">
    <property type="entry name" value="LRR_dom_sf"/>
</dbReference>
<evidence type="ECO:0000313" key="6">
    <source>
        <dbReference type="Proteomes" id="UP000193648"/>
    </source>
</evidence>
<evidence type="ECO:0000256" key="2">
    <source>
        <dbReference type="ARBA" id="ARBA00022614"/>
    </source>
</evidence>
<sequence length="899" mass="99510">MAQQFQDVQLDDVVKKVRIREGGDGRSYVLVEDIRDAFLYFGDKFELHGKPVPFLENGFHERLYPERIASYPTEVLTVVPVLPAPSEPSSAALSSSLQITAVHPPLSSCSIPPFLSSDVARQESLHTLLDSQTKKLMNVLDTMQAQVDRLERNAQISEGKLAEILAAQKNIAETQDKLMVKMDTMIANTEALLTQTYELHEYTLPRLFIVLPEVAYHGINPAQILSKYAAVKFRLYFLCECGTHTNPTGPHHMNHIHTARHEGYEIKHPTAFFQKYGPHALRLLHALKLGLNLANGVIPALSTINLIDLPAQLGKDLESRVSASIQYLTAYQRTMDPSLSGMTRTDRSTTCQSRAAPASSSMMGELECPPSPLDAIVEVEGADLRRLNAYLEKKDQDRALGNLFRTVDARGHVKWICLDHFRSTYHQRRDREFENEILMHRGQYDRRLGIVTVVLPSSEAITRFMDAMTQAGSFNELDVQLRSYGCQDLKILGDSLSKTNVSKLILTAHQYKGISSLCKKKLPPVLEIMAAGKVRYFEFKDIKDLIPPRGVQIPKTMSGVRSLELTGISVKEGHEVLGEMLQAFKHLAVFHLEETKLKETRLKSVLNGLSSCQDLQVLSFRNCEIQSESAETIAEFLKTCLTLKELDLSQNEFDDVGCCEIIQAVGSQLTKLLLNDTGFGDEAAMALERVVSGKLLKILDISDSSNKLGPDATECIIRLGGRLHCVELAFPRIQSSADEVCARIVQALDASKLERLVIEGNDCGDHTAAALAQMLSDPARPCAALTTFKINLPKVTHAGAIVLATALPQGCQTVKISLRSPHLFLEDMPKTTAVKSLFTAVCARVTYLTLSQVEMSDDEALLLCDAIQSTDILCRLEYLDISRNRMTPAGAAMVLGTPS</sequence>
<keyword evidence="2" id="KW-0433">Leucine-rich repeat</keyword>
<dbReference type="InParanoid" id="A0A1Y2H1T5"/>
<dbReference type="STRING" id="64571.A0A1Y2H1T5"/>
<protein>
    <submittedName>
        <fullName evidence="5">Uncharacterized protein</fullName>
    </submittedName>
</protein>
<proteinExistence type="predicted"/>
<dbReference type="Proteomes" id="UP000193648">
    <property type="component" value="Unassembled WGS sequence"/>
</dbReference>
<gene>
    <name evidence="5" type="ORF">BCR41DRAFT_367130</name>
</gene>
<dbReference type="Pfam" id="PF13516">
    <property type="entry name" value="LRR_6"/>
    <property type="match status" value="2"/>
</dbReference>
<dbReference type="GO" id="GO:0006913">
    <property type="term" value="P:nucleocytoplasmic transport"/>
    <property type="evidence" value="ECO:0007669"/>
    <property type="project" value="TreeGrafter"/>
</dbReference>
<dbReference type="GO" id="GO:0005829">
    <property type="term" value="C:cytosol"/>
    <property type="evidence" value="ECO:0007669"/>
    <property type="project" value="TreeGrafter"/>
</dbReference>
<dbReference type="EMBL" id="MCFF01000002">
    <property type="protein sequence ID" value="ORZ28495.1"/>
    <property type="molecule type" value="Genomic_DNA"/>
</dbReference>
<reference evidence="5 6" key="1">
    <citation type="submission" date="2016-07" db="EMBL/GenBank/DDBJ databases">
        <title>Pervasive Adenine N6-methylation of Active Genes in Fungi.</title>
        <authorList>
            <consortium name="DOE Joint Genome Institute"/>
            <person name="Mondo S.J."/>
            <person name="Dannebaum R.O."/>
            <person name="Kuo R.C."/>
            <person name="Labutti K."/>
            <person name="Haridas S."/>
            <person name="Kuo A."/>
            <person name="Salamov A."/>
            <person name="Ahrendt S.R."/>
            <person name="Lipzen A."/>
            <person name="Sullivan W."/>
            <person name="Andreopoulos W.B."/>
            <person name="Clum A."/>
            <person name="Lindquist E."/>
            <person name="Daum C."/>
            <person name="Ramamoorthy G.K."/>
            <person name="Gryganskyi A."/>
            <person name="Culley D."/>
            <person name="Magnuson J.K."/>
            <person name="James T.Y."/>
            <person name="O'Malley M.A."/>
            <person name="Stajich J.E."/>
            <person name="Spatafora J.W."/>
            <person name="Visel A."/>
            <person name="Grigoriev I.V."/>
        </authorList>
    </citation>
    <scope>NUCLEOTIDE SEQUENCE [LARGE SCALE GENOMIC DNA]</scope>
    <source>
        <strain evidence="5 6">NRRL 3116</strain>
    </source>
</reference>
<dbReference type="GO" id="GO:0005096">
    <property type="term" value="F:GTPase activator activity"/>
    <property type="evidence" value="ECO:0007669"/>
    <property type="project" value="UniProtKB-KW"/>
</dbReference>
<keyword evidence="4" id="KW-0175">Coiled coil</keyword>
<organism evidence="5 6">
    <name type="scientific">Lobosporangium transversale</name>
    <dbReference type="NCBI Taxonomy" id="64571"/>
    <lineage>
        <taxon>Eukaryota</taxon>
        <taxon>Fungi</taxon>
        <taxon>Fungi incertae sedis</taxon>
        <taxon>Mucoromycota</taxon>
        <taxon>Mortierellomycotina</taxon>
        <taxon>Mortierellomycetes</taxon>
        <taxon>Mortierellales</taxon>
        <taxon>Mortierellaceae</taxon>
        <taxon>Lobosporangium</taxon>
    </lineage>
</organism>
<dbReference type="GeneID" id="33568118"/>
<dbReference type="PANTHER" id="PTHR24113:SF12">
    <property type="entry name" value="RAN GTPASE-ACTIVATING PROTEIN 1"/>
    <property type="match status" value="1"/>
</dbReference>
<comment type="caution">
    <text evidence="5">The sequence shown here is derived from an EMBL/GenBank/DDBJ whole genome shotgun (WGS) entry which is preliminary data.</text>
</comment>
<keyword evidence="3" id="KW-0677">Repeat</keyword>
<dbReference type="GO" id="GO:0048471">
    <property type="term" value="C:perinuclear region of cytoplasm"/>
    <property type="evidence" value="ECO:0007669"/>
    <property type="project" value="TreeGrafter"/>
</dbReference>
<dbReference type="SMART" id="SM00368">
    <property type="entry name" value="LRR_RI"/>
    <property type="match status" value="5"/>
</dbReference>
<accession>A0A1Y2H1T5</accession>
<dbReference type="OrthoDB" id="120976at2759"/>
<dbReference type="InterPro" id="IPR027038">
    <property type="entry name" value="RanGap"/>
</dbReference>
<keyword evidence="1" id="KW-0343">GTPase activation</keyword>
<dbReference type="InterPro" id="IPR001611">
    <property type="entry name" value="Leu-rich_rpt"/>
</dbReference>
<dbReference type="Gene3D" id="3.80.10.10">
    <property type="entry name" value="Ribonuclease Inhibitor"/>
    <property type="match status" value="3"/>
</dbReference>
<evidence type="ECO:0000256" key="3">
    <source>
        <dbReference type="ARBA" id="ARBA00022737"/>
    </source>
</evidence>
<dbReference type="AlphaFoldDB" id="A0A1Y2H1T5"/>
<dbReference type="PANTHER" id="PTHR24113">
    <property type="entry name" value="RAN GTPASE-ACTIVATING PROTEIN 1"/>
    <property type="match status" value="1"/>
</dbReference>
<dbReference type="SUPFAM" id="SSF52047">
    <property type="entry name" value="RNI-like"/>
    <property type="match status" value="1"/>
</dbReference>
<evidence type="ECO:0000256" key="4">
    <source>
        <dbReference type="SAM" id="Coils"/>
    </source>
</evidence>